<protein>
    <submittedName>
        <fullName evidence="2">Uncharacterized protein</fullName>
    </submittedName>
</protein>
<organism evidence="2 3">
    <name type="scientific">Trichoderma ghanense</name>
    <dbReference type="NCBI Taxonomy" id="65468"/>
    <lineage>
        <taxon>Eukaryota</taxon>
        <taxon>Fungi</taxon>
        <taxon>Dikarya</taxon>
        <taxon>Ascomycota</taxon>
        <taxon>Pezizomycotina</taxon>
        <taxon>Sordariomycetes</taxon>
        <taxon>Hypocreomycetidae</taxon>
        <taxon>Hypocreales</taxon>
        <taxon>Hypocreaceae</taxon>
        <taxon>Trichoderma</taxon>
    </lineage>
</organism>
<keyword evidence="3" id="KW-1185">Reference proteome</keyword>
<evidence type="ECO:0000256" key="1">
    <source>
        <dbReference type="SAM" id="MobiDB-lite"/>
    </source>
</evidence>
<feature type="region of interest" description="Disordered" evidence="1">
    <location>
        <begin position="45"/>
        <end position="210"/>
    </location>
</feature>
<dbReference type="RefSeq" id="XP_073553798.1">
    <property type="nucleotide sequence ID" value="XM_073707703.1"/>
</dbReference>
<dbReference type="GeneID" id="300582153"/>
<dbReference type="EMBL" id="PPTA01000030">
    <property type="protein sequence ID" value="TFA97596.1"/>
    <property type="molecule type" value="Genomic_DNA"/>
</dbReference>
<evidence type="ECO:0000313" key="2">
    <source>
        <dbReference type="EMBL" id="TFA97596.1"/>
    </source>
</evidence>
<accession>A0ABY2GPU7</accession>
<feature type="compositionally biased region" description="Polar residues" evidence="1">
    <location>
        <begin position="69"/>
        <end position="87"/>
    </location>
</feature>
<reference evidence="2 3" key="1">
    <citation type="submission" date="2018-01" db="EMBL/GenBank/DDBJ databases">
        <title>Genome characterization of the sugarcane-associated fungus Trichoderma ghanense CCMA-1212 and their application in lignocelulose bioconversion.</title>
        <authorList>
            <person name="Steindorff A.S."/>
            <person name="Mendes T.D."/>
            <person name="Vilela E.S.D."/>
            <person name="Rodrigues D.S."/>
            <person name="Formighieri E.F."/>
            <person name="Melo I.S."/>
            <person name="Favaro L.C.L."/>
        </authorList>
    </citation>
    <scope>NUCLEOTIDE SEQUENCE [LARGE SCALE GENOMIC DNA]</scope>
    <source>
        <strain evidence="2 3">CCMA-1212</strain>
    </source>
</reference>
<proteinExistence type="predicted"/>
<feature type="compositionally biased region" description="Polar residues" evidence="1">
    <location>
        <begin position="110"/>
        <end position="121"/>
    </location>
</feature>
<feature type="compositionally biased region" description="Polar residues" evidence="1">
    <location>
        <begin position="169"/>
        <end position="178"/>
    </location>
</feature>
<sequence length="210" mass="22288">MCLGPPFPIATRRLNSRDNTMSSQQKKGAAGARFELLPALKLDFGSITDGTDIPPPPESPIEPTYTPSKTSDGSNASIEAKQPMSTAHENKASPRSLADNAPPSPAASGHQDNILQGSARSAANVYRPASRGAASAADSEKTKRASGWFKRLRSGDTQSRRRSSLLSLEQTDAPTASKLTPAKPPPKIPNLVHLESESSSFGSDLFDHIK</sequence>
<feature type="region of interest" description="Disordered" evidence="1">
    <location>
        <begin position="1"/>
        <end position="32"/>
    </location>
</feature>
<feature type="compositionally biased region" description="Polar residues" evidence="1">
    <location>
        <begin position="17"/>
        <end position="26"/>
    </location>
</feature>
<name>A0ABY2GPU7_9HYPO</name>
<gene>
    <name evidence="2" type="ORF">CCMA1212_010667</name>
</gene>
<dbReference type="Proteomes" id="UP001642720">
    <property type="component" value="Unassembled WGS sequence"/>
</dbReference>
<comment type="caution">
    <text evidence="2">The sequence shown here is derived from an EMBL/GenBank/DDBJ whole genome shotgun (WGS) entry which is preliminary data.</text>
</comment>
<evidence type="ECO:0000313" key="3">
    <source>
        <dbReference type="Proteomes" id="UP001642720"/>
    </source>
</evidence>